<dbReference type="SUPFAM" id="SSF52540">
    <property type="entry name" value="P-loop containing nucleoside triphosphate hydrolases"/>
    <property type="match status" value="1"/>
</dbReference>
<dbReference type="GO" id="GO:0005829">
    <property type="term" value="C:cytosol"/>
    <property type="evidence" value="ECO:0007669"/>
    <property type="project" value="TreeGrafter"/>
</dbReference>
<evidence type="ECO:0000259" key="3">
    <source>
        <dbReference type="PROSITE" id="PS51194"/>
    </source>
</evidence>
<feature type="domain" description="Helicase C-terminal" evidence="3">
    <location>
        <begin position="271"/>
        <end position="420"/>
    </location>
</feature>
<feature type="domain" description="Helicase ATP-binding" evidence="2">
    <location>
        <begin position="37"/>
        <end position="207"/>
    </location>
</feature>
<keyword evidence="4" id="KW-0547">Nucleotide-binding</keyword>
<evidence type="ECO:0000256" key="1">
    <source>
        <dbReference type="SAM" id="MobiDB-lite"/>
    </source>
</evidence>
<sequence length="623" mass="69713">MLTNTEIAALFQETPAAIRGNQSLREPQQEGWTSAMEFFNGGGQRAIEQIPVGCGKTGLISVLPFGIARGRVLVIAPNLTIRDQIAEAVNVSSSDNFYRRAGVLADMSAGPFRAVLDADANLSDCDDAHIVVTNIHQLAERADRWLPHFSEDYFDLIIVDEGHHNAAPSWQNVFARFPSARVLSLTATPFRADEQPVEGEPIYQYTFRDAMQCGYIKEMTSSNVAPSELYFTYRGDEYQHTLSEVMEMRENDWYSKGVALAPQSNISIVDHSIQWLRHLQEGGLPHQLIAVACSVDHARQIRGLYQERGINTREIHSGQNADEREEVLRELRNGTLDAIVQVQMLGEGFDHPRLSVAAVFRPFRSLSPYIQFVGRAMRVNVQNAPGHADNQGVIVSHVGLNIDRFWDDFKSIDRGDQELIHDWLESDEIVPGGDSDSTGRRRRLAHDMDVTQEIIDRFLADPYLDPADDTLIDNAMNVLREQGLDLESLGLDRSELQRRLGQARHRPVPDTPERIPVQPQAHRQMLRRRLNEQTRSAANRICDALGQRAAGRRIALLGGTGAQNNLAAVIVLMNRAVNTELGIENNERRDQNTQALERAISMLDDIADVVQNELEGKLADASD</sequence>
<dbReference type="PANTHER" id="PTHR47396">
    <property type="entry name" value="TYPE I RESTRICTION ENZYME ECOKI R PROTEIN"/>
    <property type="match status" value="1"/>
</dbReference>
<evidence type="ECO:0000313" key="5">
    <source>
        <dbReference type="Proteomes" id="UP000192634"/>
    </source>
</evidence>
<dbReference type="EMBL" id="FWXN01000008">
    <property type="protein sequence ID" value="SMC74843.1"/>
    <property type="molecule type" value="Genomic_DNA"/>
</dbReference>
<evidence type="ECO:0000259" key="2">
    <source>
        <dbReference type="PROSITE" id="PS51192"/>
    </source>
</evidence>
<dbReference type="AlphaFoldDB" id="A0A1W2BPN7"/>
<gene>
    <name evidence="4" type="ORF">SAMN06296429_108216</name>
</gene>
<dbReference type="RefSeq" id="WP_075866886.1">
    <property type="nucleotide sequence ID" value="NZ_FWXN01000008.1"/>
</dbReference>
<dbReference type="OrthoDB" id="9776021at2"/>
<dbReference type="Pfam" id="PF00271">
    <property type="entry name" value="Helicase_C"/>
    <property type="match status" value="1"/>
</dbReference>
<dbReference type="PROSITE" id="PS51192">
    <property type="entry name" value="HELICASE_ATP_BIND_1"/>
    <property type="match status" value="1"/>
</dbReference>
<proteinExistence type="predicted"/>
<feature type="region of interest" description="Disordered" evidence="1">
    <location>
        <begin position="502"/>
        <end position="522"/>
    </location>
</feature>
<dbReference type="SMART" id="SM00487">
    <property type="entry name" value="DEXDc"/>
    <property type="match status" value="1"/>
</dbReference>
<dbReference type="InterPro" id="IPR050742">
    <property type="entry name" value="Helicase_Restrict-Modif_Enz"/>
</dbReference>
<keyword evidence="4" id="KW-0067">ATP-binding</keyword>
<dbReference type="InterPro" id="IPR001650">
    <property type="entry name" value="Helicase_C-like"/>
</dbReference>
<dbReference type="InterPro" id="IPR006935">
    <property type="entry name" value="Helicase/UvrB_N"/>
</dbReference>
<keyword evidence="4" id="KW-0347">Helicase</keyword>
<dbReference type="InterPro" id="IPR027417">
    <property type="entry name" value="P-loop_NTPase"/>
</dbReference>
<name>A0A1W2BPN7_9MICO</name>
<dbReference type="SMART" id="SM00490">
    <property type="entry name" value="HELICc"/>
    <property type="match status" value="1"/>
</dbReference>
<dbReference type="GO" id="GO:0003677">
    <property type="term" value="F:DNA binding"/>
    <property type="evidence" value="ECO:0007669"/>
    <property type="project" value="InterPro"/>
</dbReference>
<organism evidence="4 5">
    <name type="scientific">Janibacter indicus</name>
    <dbReference type="NCBI Taxonomy" id="857417"/>
    <lineage>
        <taxon>Bacteria</taxon>
        <taxon>Bacillati</taxon>
        <taxon>Actinomycetota</taxon>
        <taxon>Actinomycetes</taxon>
        <taxon>Micrococcales</taxon>
        <taxon>Intrasporangiaceae</taxon>
        <taxon>Janibacter</taxon>
    </lineage>
</organism>
<reference evidence="4 5" key="1">
    <citation type="submission" date="2017-04" db="EMBL/GenBank/DDBJ databases">
        <authorList>
            <person name="Afonso C.L."/>
            <person name="Miller P.J."/>
            <person name="Scott M.A."/>
            <person name="Spackman E."/>
            <person name="Goraichik I."/>
            <person name="Dimitrov K.M."/>
            <person name="Suarez D.L."/>
            <person name="Swayne D.E."/>
        </authorList>
    </citation>
    <scope>NUCLEOTIDE SEQUENCE [LARGE SCALE GENOMIC DNA]</scope>
    <source>
        <strain evidence="4 5">CGMCC 1.12511</strain>
    </source>
</reference>
<dbReference type="GO" id="GO:0004386">
    <property type="term" value="F:helicase activity"/>
    <property type="evidence" value="ECO:0007669"/>
    <property type="project" value="UniProtKB-KW"/>
</dbReference>
<dbReference type="Gene3D" id="3.40.50.300">
    <property type="entry name" value="P-loop containing nucleotide triphosphate hydrolases"/>
    <property type="match status" value="2"/>
</dbReference>
<dbReference type="Pfam" id="PF04851">
    <property type="entry name" value="ResIII"/>
    <property type="match status" value="1"/>
</dbReference>
<protein>
    <submittedName>
        <fullName evidence="4">Superfamily II DNA or RNA helicase</fullName>
    </submittedName>
</protein>
<dbReference type="PROSITE" id="PS51194">
    <property type="entry name" value="HELICASE_CTER"/>
    <property type="match status" value="1"/>
</dbReference>
<dbReference type="GO" id="GO:0016787">
    <property type="term" value="F:hydrolase activity"/>
    <property type="evidence" value="ECO:0007669"/>
    <property type="project" value="InterPro"/>
</dbReference>
<dbReference type="GO" id="GO:0005524">
    <property type="term" value="F:ATP binding"/>
    <property type="evidence" value="ECO:0007669"/>
    <property type="project" value="InterPro"/>
</dbReference>
<accession>A0A1W2BPN7</accession>
<evidence type="ECO:0000313" key="4">
    <source>
        <dbReference type="EMBL" id="SMC74843.1"/>
    </source>
</evidence>
<dbReference type="InterPro" id="IPR014001">
    <property type="entry name" value="Helicase_ATP-bd"/>
</dbReference>
<keyword evidence="4" id="KW-0378">Hydrolase</keyword>
<dbReference type="PANTHER" id="PTHR47396:SF1">
    <property type="entry name" value="ATP-DEPENDENT HELICASE IRC3-RELATED"/>
    <property type="match status" value="1"/>
</dbReference>
<dbReference type="Proteomes" id="UP000192634">
    <property type="component" value="Unassembled WGS sequence"/>
</dbReference>